<evidence type="ECO:0000256" key="1">
    <source>
        <dbReference type="ARBA" id="ARBA00006987"/>
    </source>
</evidence>
<organism evidence="3 4">
    <name type="scientific">Falsiroseomonas algicola</name>
    <dbReference type="NCBI Taxonomy" id="2716930"/>
    <lineage>
        <taxon>Bacteria</taxon>
        <taxon>Pseudomonadati</taxon>
        <taxon>Pseudomonadota</taxon>
        <taxon>Alphaproteobacteria</taxon>
        <taxon>Acetobacterales</taxon>
        <taxon>Roseomonadaceae</taxon>
        <taxon>Falsiroseomonas</taxon>
    </lineage>
</organism>
<reference evidence="3 4" key="2">
    <citation type="submission" date="2020-03" db="EMBL/GenBank/DDBJ databases">
        <title>Roseomonas stagni sp. nov., isolated from pond water in Japan.</title>
        <authorList>
            <person name="Furuhata K."/>
            <person name="Miyamoto H."/>
            <person name="Goto K."/>
        </authorList>
    </citation>
    <scope>NUCLEOTIDE SEQUENCE [LARGE SCALE GENOMIC DNA]</scope>
    <source>
        <strain evidence="3 4">PeD5</strain>
    </source>
</reference>
<dbReference type="PANTHER" id="PTHR42928:SF5">
    <property type="entry name" value="BLR1237 PROTEIN"/>
    <property type="match status" value="1"/>
</dbReference>
<gene>
    <name evidence="3" type="ORF">G3576_11010</name>
</gene>
<comment type="caution">
    <text evidence="3">The sequence shown here is derived from an EMBL/GenBank/DDBJ whole genome shotgun (WGS) entry which is preliminary data.</text>
</comment>
<protein>
    <submittedName>
        <fullName evidence="3">Tripartite tricarboxylate transporter substrate binding protein</fullName>
    </submittedName>
</protein>
<dbReference type="RefSeq" id="WP_164694426.1">
    <property type="nucleotide sequence ID" value="NZ_JAAIKB010000003.1"/>
</dbReference>
<evidence type="ECO:0000313" key="4">
    <source>
        <dbReference type="Proteomes" id="UP000475385"/>
    </source>
</evidence>
<dbReference type="SUPFAM" id="SSF53850">
    <property type="entry name" value="Periplasmic binding protein-like II"/>
    <property type="match status" value="1"/>
</dbReference>
<dbReference type="InterPro" id="IPR005064">
    <property type="entry name" value="BUG"/>
</dbReference>
<dbReference type="EMBL" id="JAAIKB010000003">
    <property type="protein sequence ID" value="NGM20546.1"/>
    <property type="molecule type" value="Genomic_DNA"/>
</dbReference>
<dbReference type="InterPro" id="IPR042100">
    <property type="entry name" value="Bug_dom1"/>
</dbReference>
<dbReference type="PANTHER" id="PTHR42928">
    <property type="entry name" value="TRICARBOXYLATE-BINDING PROTEIN"/>
    <property type="match status" value="1"/>
</dbReference>
<accession>A0A6M1LJM6</accession>
<dbReference type="Proteomes" id="UP000475385">
    <property type="component" value="Unassembled WGS sequence"/>
</dbReference>
<dbReference type="PIRSF" id="PIRSF017082">
    <property type="entry name" value="YflP"/>
    <property type="match status" value="1"/>
</dbReference>
<feature type="chain" id="PRO_5026937585" evidence="2">
    <location>
        <begin position="26"/>
        <end position="322"/>
    </location>
</feature>
<dbReference type="Gene3D" id="3.40.190.10">
    <property type="entry name" value="Periplasmic binding protein-like II"/>
    <property type="match status" value="1"/>
</dbReference>
<evidence type="ECO:0000256" key="2">
    <source>
        <dbReference type="SAM" id="SignalP"/>
    </source>
</evidence>
<name>A0A6M1LJM6_9PROT</name>
<feature type="signal peptide" evidence="2">
    <location>
        <begin position="1"/>
        <end position="25"/>
    </location>
</feature>
<dbReference type="Pfam" id="PF03401">
    <property type="entry name" value="TctC"/>
    <property type="match status" value="1"/>
</dbReference>
<keyword evidence="2" id="KW-0732">Signal</keyword>
<sequence>MTTPVSRRALLGAAALLPLAAPALAFPDQPIRIVVPWNAGGATDVVTRALATAMAPVIGQPVVVDNRPGANGAVGAQFVAQARPDGHTLFVASAETHAVNPLVYQRLAYDPMADFLPITLFADGPFALVVRSGLGTDTLEAFTALARSRPGALTYASWGIGSTSHLAAARVIAAAGLDMLHVPYTGAAPAYTALVAAQVDSMFMNAGPAESLARDGRVKVLGIGSATRVPLLPNVPTLREQGMQLDAANWFGLVGPARMPAAAATRIAEASAEALRSPAAQEVFRTQGILPVTGTPDQARAFIAADRERWAAVIRPLNLRLD</sequence>
<dbReference type="AlphaFoldDB" id="A0A6M1LJM6"/>
<keyword evidence="4" id="KW-1185">Reference proteome</keyword>
<reference evidence="3 4" key="1">
    <citation type="submission" date="2020-02" db="EMBL/GenBank/DDBJ databases">
        <authorList>
            <person name="Kim H.M."/>
            <person name="Jeon C.O."/>
        </authorList>
    </citation>
    <scope>NUCLEOTIDE SEQUENCE [LARGE SCALE GENOMIC DNA]</scope>
    <source>
        <strain evidence="3 4">PeD5</strain>
    </source>
</reference>
<dbReference type="CDD" id="cd07012">
    <property type="entry name" value="PBP2_Bug_TTT"/>
    <property type="match status" value="1"/>
</dbReference>
<comment type="similarity">
    <text evidence="1">Belongs to the UPF0065 (bug) family.</text>
</comment>
<dbReference type="Gene3D" id="3.40.190.150">
    <property type="entry name" value="Bordetella uptake gene, domain 1"/>
    <property type="match status" value="1"/>
</dbReference>
<proteinExistence type="inferred from homology"/>
<evidence type="ECO:0000313" key="3">
    <source>
        <dbReference type="EMBL" id="NGM20546.1"/>
    </source>
</evidence>